<keyword evidence="1" id="KW-0472">Membrane</keyword>
<gene>
    <name evidence="4" type="ordered locus">TOL2_C38430</name>
</gene>
<organism evidence="4 5">
    <name type="scientific">Desulfobacula toluolica (strain DSM 7467 / Tol2)</name>
    <dbReference type="NCBI Taxonomy" id="651182"/>
    <lineage>
        <taxon>Bacteria</taxon>
        <taxon>Pseudomonadati</taxon>
        <taxon>Thermodesulfobacteriota</taxon>
        <taxon>Desulfobacteria</taxon>
        <taxon>Desulfobacterales</taxon>
        <taxon>Desulfobacteraceae</taxon>
        <taxon>Desulfobacula</taxon>
    </lineage>
</organism>
<dbReference type="InterPro" id="IPR001173">
    <property type="entry name" value="Glyco_trans_2-like"/>
</dbReference>
<evidence type="ECO:0000313" key="4">
    <source>
        <dbReference type="EMBL" id="CCK81999.1"/>
    </source>
</evidence>
<dbReference type="CDD" id="cd04179">
    <property type="entry name" value="DPM_DPG-synthase_like"/>
    <property type="match status" value="1"/>
</dbReference>
<dbReference type="AlphaFoldDB" id="K0NC24"/>
<dbReference type="Gene3D" id="3.90.550.10">
    <property type="entry name" value="Spore Coat Polysaccharide Biosynthesis Protein SpsA, Chain A"/>
    <property type="match status" value="1"/>
</dbReference>
<feature type="domain" description="Glycosyltransferase 2-like" evidence="2">
    <location>
        <begin position="8"/>
        <end position="145"/>
    </location>
</feature>
<proteinExistence type="predicted"/>
<dbReference type="InterPro" id="IPR029044">
    <property type="entry name" value="Nucleotide-diphossugar_trans"/>
</dbReference>
<dbReference type="Proteomes" id="UP000007347">
    <property type="component" value="Chromosome"/>
</dbReference>
<keyword evidence="4" id="KW-0808">Transferase</keyword>
<feature type="transmembrane region" description="Helical" evidence="1">
    <location>
        <begin position="307"/>
        <end position="329"/>
    </location>
</feature>
<keyword evidence="1" id="KW-0812">Transmembrane</keyword>
<dbReference type="GO" id="GO:0006487">
    <property type="term" value="P:protein N-linked glycosylation"/>
    <property type="evidence" value="ECO:0007669"/>
    <property type="project" value="TreeGrafter"/>
</dbReference>
<dbReference type="PANTHER" id="PTHR10859:SF91">
    <property type="entry name" value="DOLICHYL-PHOSPHATE BETA-GLUCOSYLTRANSFERASE"/>
    <property type="match status" value="1"/>
</dbReference>
<accession>K0NC24</accession>
<keyword evidence="1" id="KW-1133">Transmembrane helix</keyword>
<evidence type="ECO:0000313" key="5">
    <source>
        <dbReference type="Proteomes" id="UP000007347"/>
    </source>
</evidence>
<feature type="transmembrane region" description="Helical" evidence="1">
    <location>
        <begin position="267"/>
        <end position="295"/>
    </location>
</feature>
<dbReference type="Pfam" id="PF09835">
    <property type="entry name" value="DUF2062"/>
    <property type="match status" value="1"/>
</dbReference>
<evidence type="ECO:0000256" key="1">
    <source>
        <dbReference type="SAM" id="Phobius"/>
    </source>
</evidence>
<dbReference type="RefSeq" id="WP_014959181.1">
    <property type="nucleotide sequence ID" value="NC_018645.1"/>
</dbReference>
<dbReference type="STRING" id="651182.TOL2_C38430"/>
<protein>
    <submittedName>
        <fullName evidence="4">Glycosyl transferase, family II</fullName>
    </submittedName>
</protein>
<evidence type="ECO:0000259" key="3">
    <source>
        <dbReference type="Pfam" id="PF09835"/>
    </source>
</evidence>
<feature type="domain" description="DUF2062" evidence="3">
    <location>
        <begin position="261"/>
        <end position="383"/>
    </location>
</feature>
<dbReference type="HOGENOM" id="CLU_041539_0_0_7"/>
<feature type="transmembrane region" description="Helical" evidence="1">
    <location>
        <begin position="354"/>
        <end position="377"/>
    </location>
</feature>
<reference evidence="4 5" key="1">
    <citation type="journal article" date="2013" name="Environ. Microbiol.">
        <title>Complete genome, catabolic sub-proteomes and key-metabolites of Desulfobacula toluolica Tol2, a marine, aromatic compound-degrading, sulfate-reducing bacterium.</title>
        <authorList>
            <person name="Wohlbrand L."/>
            <person name="Jacob J.H."/>
            <person name="Kube M."/>
            <person name="Mussmann M."/>
            <person name="Jarling R."/>
            <person name="Beck A."/>
            <person name="Amann R."/>
            <person name="Wilkes H."/>
            <person name="Reinhardt R."/>
            <person name="Rabus R."/>
        </authorList>
    </citation>
    <scope>NUCLEOTIDE SEQUENCE [LARGE SCALE GENOMIC DNA]</scope>
    <source>
        <strain evidence="5">DSM 7467 / Tol2</strain>
    </source>
</reference>
<dbReference type="KEGG" id="dto:TOL2_C38430"/>
<dbReference type="GO" id="GO:0016740">
    <property type="term" value="F:transferase activity"/>
    <property type="evidence" value="ECO:0007669"/>
    <property type="project" value="UniProtKB-KW"/>
</dbReference>
<sequence length="390" mass="44129">MDNNSVWCVIPVYNNATTVKNIVEQSFKYIKNILVVDDGSTDANLTELLDDTEAIVIRHDKNKGKGAALLTAINYLKEKNVLSMITIDGDGQHRPEDLPNFLDAIENNPNSLYVGVRDLNQSSVPGSSRFGRKFSNMWFKIETGKDCKDTQSGFRAYPIKLISKLKLYGSFYDFEIEVIARAAWAQIPINEISINVVYDPPETRISHFNKFKDNFLISLMHTRLIGRCLVPLPHKKLVANNKSHGYSLVLNPIGFFKMLLNENTTPMALAFSAAMGTIIAVLPILGFHMIAIIYVTARLHLNKIMALGIQILYSPPFVPFVCIEVGHYFRNGNWLSEFTLAAFKTNWQEYIFDWFIGSLVMAPIYAIIAFVAVYFIALKIQKKISKHDYA</sequence>
<dbReference type="PATRIC" id="fig|651182.5.peg.4528"/>
<dbReference type="EMBL" id="FO203503">
    <property type="protein sequence ID" value="CCK81999.1"/>
    <property type="molecule type" value="Genomic_DNA"/>
</dbReference>
<dbReference type="Pfam" id="PF00535">
    <property type="entry name" value="Glycos_transf_2"/>
    <property type="match status" value="1"/>
</dbReference>
<dbReference type="OrthoDB" id="9810303at2"/>
<dbReference type="InterPro" id="IPR018639">
    <property type="entry name" value="DUF2062"/>
</dbReference>
<name>K0NC24_DESTT</name>
<keyword evidence="5" id="KW-1185">Reference proteome</keyword>
<dbReference type="SUPFAM" id="SSF53448">
    <property type="entry name" value="Nucleotide-diphospho-sugar transferases"/>
    <property type="match status" value="1"/>
</dbReference>
<dbReference type="PANTHER" id="PTHR10859">
    <property type="entry name" value="GLYCOSYL TRANSFERASE"/>
    <property type="match status" value="1"/>
</dbReference>
<evidence type="ECO:0000259" key="2">
    <source>
        <dbReference type="Pfam" id="PF00535"/>
    </source>
</evidence>